<evidence type="ECO:0000256" key="2">
    <source>
        <dbReference type="ARBA" id="ARBA00022741"/>
    </source>
</evidence>
<dbReference type="SMART" id="SM00176">
    <property type="entry name" value="RAN"/>
    <property type="match status" value="1"/>
</dbReference>
<dbReference type="SMART" id="SM00175">
    <property type="entry name" value="RAB"/>
    <property type="match status" value="1"/>
</dbReference>
<dbReference type="CDD" id="cd00154">
    <property type="entry name" value="Rab"/>
    <property type="match status" value="1"/>
</dbReference>
<proteinExistence type="inferred from homology"/>
<dbReference type="InterPro" id="IPR001806">
    <property type="entry name" value="Small_GTPase"/>
</dbReference>
<dbReference type="InterPro" id="IPR027417">
    <property type="entry name" value="P-loop_NTPase"/>
</dbReference>
<keyword evidence="2" id="KW-0547">Nucleotide-binding</keyword>
<dbReference type="SMART" id="SM00174">
    <property type="entry name" value="RHO"/>
    <property type="match status" value="1"/>
</dbReference>
<keyword evidence="7" id="KW-1185">Reference proteome</keyword>
<dbReference type="PROSITE" id="PS51419">
    <property type="entry name" value="RAB"/>
    <property type="match status" value="1"/>
</dbReference>
<keyword evidence="3" id="KW-0342">GTP-binding</keyword>
<dbReference type="InterPro" id="IPR005225">
    <property type="entry name" value="Small_GTP-bd"/>
</dbReference>
<dbReference type="Proteomes" id="UP001281761">
    <property type="component" value="Unassembled WGS sequence"/>
</dbReference>
<dbReference type="SUPFAM" id="SSF52540">
    <property type="entry name" value="P-loop containing nucleoside triphosphate hydrolases"/>
    <property type="match status" value="1"/>
</dbReference>
<organism evidence="6 7">
    <name type="scientific">Blattamonas nauphoetae</name>
    <dbReference type="NCBI Taxonomy" id="2049346"/>
    <lineage>
        <taxon>Eukaryota</taxon>
        <taxon>Metamonada</taxon>
        <taxon>Preaxostyla</taxon>
        <taxon>Oxymonadida</taxon>
        <taxon>Blattamonas</taxon>
    </lineage>
</organism>
<dbReference type="InterPro" id="IPR050305">
    <property type="entry name" value="Small_GTPase_Rab"/>
</dbReference>
<dbReference type="SMART" id="SM00173">
    <property type="entry name" value="RAS"/>
    <property type="match status" value="1"/>
</dbReference>
<feature type="region of interest" description="Disordered" evidence="5">
    <location>
        <begin position="51"/>
        <end position="73"/>
    </location>
</feature>
<evidence type="ECO:0000313" key="6">
    <source>
        <dbReference type="EMBL" id="KAK2960346.1"/>
    </source>
</evidence>
<comment type="similarity">
    <text evidence="1">Belongs to the small GTPase superfamily. Rab family.</text>
</comment>
<evidence type="ECO:0000256" key="1">
    <source>
        <dbReference type="ARBA" id="ARBA00006270"/>
    </source>
</evidence>
<dbReference type="PRINTS" id="PR00449">
    <property type="entry name" value="RASTRNSFRMNG"/>
</dbReference>
<feature type="compositionally biased region" description="Polar residues" evidence="5">
    <location>
        <begin position="57"/>
        <end position="73"/>
    </location>
</feature>
<comment type="caution">
    <text evidence="6">The sequence shown here is derived from an EMBL/GenBank/DDBJ whole genome shotgun (WGS) entry which is preliminary data.</text>
</comment>
<keyword evidence="4" id="KW-0449">Lipoprotein</keyword>
<dbReference type="PROSITE" id="PS51421">
    <property type="entry name" value="RAS"/>
    <property type="match status" value="1"/>
</dbReference>
<gene>
    <name evidence="6" type="ORF">BLNAU_4563</name>
</gene>
<evidence type="ECO:0000256" key="5">
    <source>
        <dbReference type="SAM" id="MobiDB-lite"/>
    </source>
</evidence>
<dbReference type="PROSITE" id="PS51420">
    <property type="entry name" value="RHO"/>
    <property type="match status" value="1"/>
</dbReference>
<dbReference type="Pfam" id="PF00071">
    <property type="entry name" value="Ras"/>
    <property type="match status" value="1"/>
</dbReference>
<accession>A0ABQ9Y9C6</accession>
<reference evidence="6 7" key="1">
    <citation type="journal article" date="2022" name="bioRxiv">
        <title>Genomics of Preaxostyla Flagellates Illuminates Evolutionary Transitions and the Path Towards Mitochondrial Loss.</title>
        <authorList>
            <person name="Novak L.V.F."/>
            <person name="Treitli S.C."/>
            <person name="Pyrih J."/>
            <person name="Halakuc P."/>
            <person name="Pipaliya S.V."/>
            <person name="Vacek V."/>
            <person name="Brzon O."/>
            <person name="Soukal P."/>
            <person name="Eme L."/>
            <person name="Dacks J.B."/>
            <person name="Karnkowska A."/>
            <person name="Elias M."/>
            <person name="Hampl V."/>
        </authorList>
    </citation>
    <scope>NUCLEOTIDE SEQUENCE [LARGE SCALE GENOMIC DNA]</scope>
    <source>
        <strain evidence="6">NAU3</strain>
        <tissue evidence="6">Gut</tissue>
    </source>
</reference>
<evidence type="ECO:0000256" key="3">
    <source>
        <dbReference type="ARBA" id="ARBA00023134"/>
    </source>
</evidence>
<evidence type="ECO:0000313" key="7">
    <source>
        <dbReference type="Proteomes" id="UP001281761"/>
    </source>
</evidence>
<dbReference type="EMBL" id="JARBJD010000023">
    <property type="protein sequence ID" value="KAK2960346.1"/>
    <property type="molecule type" value="Genomic_DNA"/>
</dbReference>
<evidence type="ECO:0000256" key="4">
    <source>
        <dbReference type="ARBA" id="ARBA00023288"/>
    </source>
</evidence>
<name>A0ABQ9Y9C6_9EUKA</name>
<sequence>MYKSGFVQSRTAGSVLLSLSENDFKDRFGNDREAGQIGWLELRKLRQASIERDSPEQLMNPQPSNQTTSSPNKSDSDYIFKIVVIGDSGVGKTNILTRFVTGTFHQDVQTTIGVEVLRKRTHIKSSFTNQNVEVELSLWDTAGQERFRVLSSAYYRQACGVLLCYDITNATSFQSIQRFWIKEVDHHTPPSCQCILIGNKCDLGHLRAVSEEDGIRLAESRSMLFLETSALSQENIAKAFETLAELILERMENSPNSSVQVSTEPSPTILRYNRVTTPQENGCSC</sequence>
<protein>
    <submittedName>
        <fullName evidence="6">GTP-binding protein YPT31/YPT8</fullName>
    </submittedName>
</protein>
<dbReference type="NCBIfam" id="TIGR00231">
    <property type="entry name" value="small_GTP"/>
    <property type="match status" value="1"/>
</dbReference>
<dbReference type="Gene3D" id="3.40.50.300">
    <property type="entry name" value="P-loop containing nucleotide triphosphate hydrolases"/>
    <property type="match status" value="1"/>
</dbReference>
<dbReference type="PANTHER" id="PTHR47980">
    <property type="entry name" value="LD44762P"/>
    <property type="match status" value="1"/>
</dbReference>